<evidence type="ECO:0000256" key="2">
    <source>
        <dbReference type="ARBA" id="ARBA00022705"/>
    </source>
</evidence>
<dbReference type="GO" id="GO:0006310">
    <property type="term" value="P:DNA recombination"/>
    <property type="evidence" value="ECO:0007669"/>
    <property type="project" value="InterPro"/>
</dbReference>
<comment type="cofactor">
    <cofactor evidence="12">
        <name>Zn(2+)</name>
        <dbReference type="ChEBI" id="CHEBI:29105"/>
    </cofactor>
    <text evidence="12">Binds 2 zinc ions per subunit.</text>
</comment>
<keyword evidence="6 12" id="KW-0347">Helicase</keyword>
<dbReference type="PANTHER" id="PTHR30580">
    <property type="entry name" value="PRIMOSOMAL PROTEIN N"/>
    <property type="match status" value="1"/>
</dbReference>
<dbReference type="InterPro" id="IPR005259">
    <property type="entry name" value="PriA"/>
</dbReference>
<evidence type="ECO:0000256" key="6">
    <source>
        <dbReference type="ARBA" id="ARBA00022806"/>
    </source>
</evidence>
<dbReference type="HAMAP" id="MF_00983">
    <property type="entry name" value="PriA"/>
    <property type="match status" value="1"/>
</dbReference>
<feature type="binding site" evidence="12">
    <location>
        <position position="460"/>
    </location>
    <ligand>
        <name>Zn(2+)</name>
        <dbReference type="ChEBI" id="CHEBI:29105"/>
        <label>2</label>
    </ligand>
</feature>
<dbReference type="Gene3D" id="3.40.50.300">
    <property type="entry name" value="P-loop containing nucleotide triphosphate hydrolases"/>
    <property type="match status" value="2"/>
</dbReference>
<dbReference type="SUPFAM" id="SSF52540">
    <property type="entry name" value="P-loop containing nucleoside triphosphate hydrolases"/>
    <property type="match status" value="1"/>
</dbReference>
<proteinExistence type="inferred from homology"/>
<comment type="function">
    <text evidence="12">Initiates the restart of stalled replication forks, which reloads the replicative helicase on sites other than the origin of replication. Recognizes and binds to abandoned replication forks and remodels them to uncover a helicase loading site. Promotes assembly of the primosome at these replication forks.</text>
</comment>
<evidence type="ECO:0000256" key="7">
    <source>
        <dbReference type="ARBA" id="ARBA00022833"/>
    </source>
</evidence>
<dbReference type="GO" id="GO:0003677">
    <property type="term" value="F:DNA binding"/>
    <property type="evidence" value="ECO:0007669"/>
    <property type="project" value="UniProtKB-UniRule"/>
</dbReference>
<feature type="binding site" evidence="12">
    <location>
        <position position="491"/>
    </location>
    <ligand>
        <name>Zn(2+)</name>
        <dbReference type="ChEBI" id="CHEBI:29105"/>
        <label>1</label>
    </ligand>
</feature>
<evidence type="ECO:0000256" key="8">
    <source>
        <dbReference type="ARBA" id="ARBA00022840"/>
    </source>
</evidence>
<dbReference type="SMART" id="SM00487">
    <property type="entry name" value="DEXDc"/>
    <property type="match status" value="1"/>
</dbReference>
<dbReference type="GO" id="GO:0006270">
    <property type="term" value="P:DNA replication initiation"/>
    <property type="evidence" value="ECO:0007669"/>
    <property type="project" value="TreeGrafter"/>
</dbReference>
<evidence type="ECO:0000256" key="5">
    <source>
        <dbReference type="ARBA" id="ARBA00022801"/>
    </source>
</evidence>
<feature type="binding site" evidence="12">
    <location>
        <position position="481"/>
    </location>
    <ligand>
        <name>Zn(2+)</name>
        <dbReference type="ChEBI" id="CHEBI:29105"/>
        <label>2</label>
    </ligand>
</feature>
<dbReference type="Pfam" id="PF00271">
    <property type="entry name" value="Helicase_C"/>
    <property type="match status" value="1"/>
</dbReference>
<sequence length="744" mass="83237">MPETHDKLLTTAKLVLKIAIPYPLRRSFDYLPPAGVDPTRLRPGVRLQVPFGKLNTIRTGYLLGISEFVSGDNIELKQAISVLDDEPLISSEDFAILIWASRYYHHPLGEVFSSAFPVLLRQGRTATLEKERLLCLTEAGKGSTAELRAPKRSQLLQTLKEREAGFSLAELNALGWDWRPIARVLIDKGFACYQERQVLMPTQKPTSIIHPHPLNPAQQNAVDSVLEKLGSYQAFLLEGVTGSGKTEVYLRLVEQVLARGRQAMILVPEINLTPQLEERFRARFAAPLAVFHSRLDDNARCRAWLAMQRGEAAVLLGTRSAVFTPLAKPGLIILDEEHDTSFKQQDGFRFSARDLAIMRARQCHIPIMLGSATPSLESLANALRGRYSLLSLPERTGVAVHPTFRIVDIRSQRLNEGLSPVLIAQIGETLARGGQALLFINRRGFAPTLICHACGWVAECKRCDSRLVIHSVERRLRCHHCGHEQPFLRDCPNCQTADLRPLGLGTERVELALAKLFPKARTLRMDRDSTRRKGSLEGMLEQIQAGEVDILLGTQMLAKGHHFPNVTLVGILDVDGGLFSLDFRAGERTAQLIVQVAGRAGREERPGLVLLQTRQPEHPLLRKLIREGYGSFAAAALQERREGELPPYSHQALWRADANDVESPALLLTRLVELSIHQTEVLALGPVPAPMPRQAGRFRQQLLLQCNQRKPLHELVEHLIRQLPGLPEAKRVRWSVDIDPMDFY</sequence>
<reference evidence="15 16" key="1">
    <citation type="journal article" date="2018" name="Aquat. Microb. Ecol.">
        <title>Gammaproteobacterial methanotrophs dominate.</title>
        <authorList>
            <person name="Rissanen A.J."/>
            <person name="Saarenheimo J."/>
            <person name="Tiirola M."/>
            <person name="Peura S."/>
            <person name="Aalto S.L."/>
            <person name="Karvinen A."/>
            <person name="Nykanen H."/>
        </authorList>
    </citation>
    <scope>NUCLEOTIDE SEQUENCE [LARGE SCALE GENOMIC DNA]</scope>
    <source>
        <strain evidence="15">AMbin10</strain>
    </source>
</reference>
<dbReference type="Pfam" id="PF18319">
    <property type="entry name" value="Zn_ribbon_PriA"/>
    <property type="match status" value="1"/>
</dbReference>
<comment type="subunit">
    <text evidence="12">Component of the replication restart primosome.</text>
</comment>
<organism evidence="15 16">
    <name type="scientific">Candidatus Methylumidiphilus alinenensis</name>
    <dbReference type="NCBI Taxonomy" id="2202197"/>
    <lineage>
        <taxon>Bacteria</taxon>
        <taxon>Pseudomonadati</taxon>
        <taxon>Pseudomonadota</taxon>
        <taxon>Gammaproteobacteria</taxon>
        <taxon>Methylococcales</taxon>
        <taxon>Candidatus Methylumidiphilus</taxon>
    </lineage>
</organism>
<feature type="domain" description="Helicase C-terminal" evidence="14">
    <location>
        <begin position="471"/>
        <end position="645"/>
    </location>
</feature>
<dbReference type="GO" id="GO:0006302">
    <property type="term" value="P:double-strand break repair"/>
    <property type="evidence" value="ECO:0007669"/>
    <property type="project" value="InterPro"/>
</dbReference>
<dbReference type="EC" id="5.6.2.4" evidence="12"/>
<dbReference type="CDD" id="cd17929">
    <property type="entry name" value="DEXHc_priA"/>
    <property type="match status" value="1"/>
</dbReference>
<dbReference type="InterPro" id="IPR001650">
    <property type="entry name" value="Helicase_C-like"/>
</dbReference>
<dbReference type="InterPro" id="IPR042115">
    <property type="entry name" value="PriA_3primeBD_sf"/>
</dbReference>
<keyword evidence="4 12" id="KW-0547">Nucleotide-binding</keyword>
<keyword evidence="8 12" id="KW-0067">ATP-binding</keyword>
<evidence type="ECO:0000256" key="1">
    <source>
        <dbReference type="ARBA" id="ARBA00022515"/>
    </source>
</evidence>
<evidence type="ECO:0000256" key="10">
    <source>
        <dbReference type="ARBA" id="ARBA00023235"/>
    </source>
</evidence>
<dbReference type="GO" id="GO:0008270">
    <property type="term" value="F:zinc ion binding"/>
    <property type="evidence" value="ECO:0007669"/>
    <property type="project" value="UniProtKB-UniRule"/>
</dbReference>
<feature type="binding site" evidence="12">
    <location>
        <position position="454"/>
    </location>
    <ligand>
        <name>Zn(2+)</name>
        <dbReference type="ChEBI" id="CHEBI:29105"/>
        <label>1</label>
    </ligand>
</feature>
<dbReference type="GO" id="GO:1990077">
    <property type="term" value="C:primosome complex"/>
    <property type="evidence" value="ECO:0007669"/>
    <property type="project" value="UniProtKB-UniRule"/>
</dbReference>
<evidence type="ECO:0000256" key="12">
    <source>
        <dbReference type="HAMAP-Rule" id="MF_00983"/>
    </source>
</evidence>
<dbReference type="InterPro" id="IPR014001">
    <property type="entry name" value="Helicase_ATP-bd"/>
</dbReference>
<gene>
    <name evidence="12" type="primary">priA</name>
    <name evidence="15" type="ORF">DM484_17835</name>
</gene>
<dbReference type="InterPro" id="IPR011545">
    <property type="entry name" value="DEAD/DEAH_box_helicase_dom"/>
</dbReference>
<dbReference type="Pfam" id="PF18074">
    <property type="entry name" value="PriA_C"/>
    <property type="match status" value="1"/>
</dbReference>
<evidence type="ECO:0000256" key="4">
    <source>
        <dbReference type="ARBA" id="ARBA00022741"/>
    </source>
</evidence>
<dbReference type="InterPro" id="IPR040498">
    <property type="entry name" value="PriA_CRR"/>
</dbReference>
<feature type="domain" description="Helicase ATP-binding" evidence="13">
    <location>
        <begin position="226"/>
        <end position="392"/>
    </location>
</feature>
<dbReference type="PROSITE" id="PS51194">
    <property type="entry name" value="HELICASE_CTER"/>
    <property type="match status" value="1"/>
</dbReference>
<evidence type="ECO:0000256" key="11">
    <source>
        <dbReference type="ARBA" id="ARBA00048988"/>
    </source>
</evidence>
<feature type="binding site" evidence="12">
    <location>
        <position position="494"/>
    </location>
    <ligand>
        <name>Zn(2+)</name>
        <dbReference type="ChEBI" id="CHEBI:29105"/>
        <label>1</label>
    </ligand>
</feature>
<dbReference type="Pfam" id="PF17764">
    <property type="entry name" value="PriA_3primeBD"/>
    <property type="match status" value="1"/>
</dbReference>
<dbReference type="NCBIfam" id="TIGR00595">
    <property type="entry name" value="priA"/>
    <property type="match status" value="1"/>
</dbReference>
<keyword evidence="5 12" id="KW-0378">Hydrolase</keyword>
<comment type="similarity">
    <text evidence="12">Belongs to the helicase family. PriA subfamily.</text>
</comment>
<dbReference type="InterPro" id="IPR027417">
    <property type="entry name" value="P-loop_NTPase"/>
</dbReference>
<feature type="binding site" evidence="12">
    <location>
        <position position="451"/>
    </location>
    <ligand>
        <name>Zn(2+)</name>
        <dbReference type="ChEBI" id="CHEBI:29105"/>
        <label>1</label>
    </ligand>
</feature>
<dbReference type="GO" id="GO:0016887">
    <property type="term" value="F:ATP hydrolysis activity"/>
    <property type="evidence" value="ECO:0007669"/>
    <property type="project" value="RHEA"/>
</dbReference>
<comment type="catalytic activity">
    <reaction evidence="12">
        <text>Couples ATP hydrolysis with the unwinding of duplex DNA by translocating in the 3'-5' direction.</text>
        <dbReference type="EC" id="5.6.2.4"/>
    </reaction>
</comment>
<accession>A0A2W4SKG1</accession>
<feature type="binding site" evidence="12">
    <location>
        <position position="463"/>
    </location>
    <ligand>
        <name>Zn(2+)</name>
        <dbReference type="ChEBI" id="CHEBI:29105"/>
        <label>2</label>
    </ligand>
</feature>
<comment type="caution">
    <text evidence="15">The sequence shown here is derived from an EMBL/GenBank/DDBJ whole genome shotgun (WGS) entry which is preliminary data.</text>
</comment>
<dbReference type="Pfam" id="PF00270">
    <property type="entry name" value="DEAD"/>
    <property type="match status" value="1"/>
</dbReference>
<dbReference type="FunFam" id="3.40.50.300:FF:000489">
    <property type="entry name" value="Primosome assembly protein PriA"/>
    <property type="match status" value="1"/>
</dbReference>
<feature type="binding site" evidence="12">
    <location>
        <position position="478"/>
    </location>
    <ligand>
        <name>Zn(2+)</name>
        <dbReference type="ChEBI" id="CHEBI:29105"/>
        <label>2</label>
    </ligand>
</feature>
<evidence type="ECO:0000256" key="9">
    <source>
        <dbReference type="ARBA" id="ARBA00023125"/>
    </source>
</evidence>
<dbReference type="InterPro" id="IPR041222">
    <property type="entry name" value="PriA_3primeBD"/>
</dbReference>
<dbReference type="GO" id="GO:0043138">
    <property type="term" value="F:3'-5' DNA helicase activity"/>
    <property type="evidence" value="ECO:0007669"/>
    <property type="project" value="UniProtKB-EC"/>
</dbReference>
<dbReference type="CDD" id="cd18804">
    <property type="entry name" value="SF2_C_priA"/>
    <property type="match status" value="1"/>
</dbReference>
<dbReference type="PROSITE" id="PS51192">
    <property type="entry name" value="HELICASE_ATP_BIND_1"/>
    <property type="match status" value="1"/>
</dbReference>
<dbReference type="PANTHER" id="PTHR30580:SF0">
    <property type="entry name" value="PRIMOSOMAL PROTEIN N"/>
    <property type="match status" value="1"/>
</dbReference>
<name>A0A2W4SKG1_9GAMM</name>
<dbReference type="GO" id="GO:0005524">
    <property type="term" value="F:ATP binding"/>
    <property type="evidence" value="ECO:0007669"/>
    <property type="project" value="UniProtKB-UniRule"/>
</dbReference>
<keyword evidence="9 12" id="KW-0238">DNA-binding</keyword>
<dbReference type="AlphaFoldDB" id="A0A2W4SKG1"/>
<keyword evidence="10 12" id="KW-0413">Isomerase</keyword>
<dbReference type="GO" id="GO:0006269">
    <property type="term" value="P:DNA replication, synthesis of primer"/>
    <property type="evidence" value="ECO:0007669"/>
    <property type="project" value="UniProtKB-KW"/>
</dbReference>
<evidence type="ECO:0000313" key="15">
    <source>
        <dbReference type="EMBL" id="PZN75840.1"/>
    </source>
</evidence>
<dbReference type="Proteomes" id="UP000249396">
    <property type="component" value="Unassembled WGS sequence"/>
</dbReference>
<protein>
    <recommendedName>
        <fullName evidence="12">Replication restart protein PriA</fullName>
    </recommendedName>
    <alternativeName>
        <fullName evidence="12">ATP-dependent DNA helicase PriA</fullName>
        <ecNumber evidence="12">5.6.2.4</ecNumber>
    </alternativeName>
    <alternativeName>
        <fullName evidence="12">DNA 3'-5' helicase PriA</fullName>
    </alternativeName>
</protein>
<comment type="catalytic activity">
    <reaction evidence="11 12">
        <text>ATP + H2O = ADP + phosphate + H(+)</text>
        <dbReference type="Rhea" id="RHEA:13065"/>
        <dbReference type="ChEBI" id="CHEBI:15377"/>
        <dbReference type="ChEBI" id="CHEBI:15378"/>
        <dbReference type="ChEBI" id="CHEBI:30616"/>
        <dbReference type="ChEBI" id="CHEBI:43474"/>
        <dbReference type="ChEBI" id="CHEBI:456216"/>
        <dbReference type="EC" id="5.6.2.4"/>
    </reaction>
</comment>
<keyword evidence="7 12" id="KW-0862">Zinc</keyword>
<keyword evidence="2 12" id="KW-0235">DNA replication</keyword>
<keyword evidence="3 12" id="KW-0479">Metal-binding</keyword>
<dbReference type="SMART" id="SM00490">
    <property type="entry name" value="HELICc"/>
    <property type="match status" value="1"/>
</dbReference>
<dbReference type="FunFam" id="3.40.1440.60:FF:000001">
    <property type="entry name" value="Primosomal protein N"/>
    <property type="match status" value="1"/>
</dbReference>
<dbReference type="Gene3D" id="3.40.1440.60">
    <property type="entry name" value="PriA, 3(prime) DNA-binding domain"/>
    <property type="match status" value="1"/>
</dbReference>
<evidence type="ECO:0000259" key="14">
    <source>
        <dbReference type="PROSITE" id="PS51194"/>
    </source>
</evidence>
<dbReference type="EMBL" id="QJPH01000374">
    <property type="protein sequence ID" value="PZN75840.1"/>
    <property type="molecule type" value="Genomic_DNA"/>
</dbReference>
<dbReference type="NCBIfam" id="NF004067">
    <property type="entry name" value="PRK05580.1-4"/>
    <property type="match status" value="1"/>
</dbReference>
<keyword evidence="1 12" id="KW-0639">Primosome</keyword>
<evidence type="ECO:0000313" key="16">
    <source>
        <dbReference type="Proteomes" id="UP000249396"/>
    </source>
</evidence>
<evidence type="ECO:0000259" key="13">
    <source>
        <dbReference type="PROSITE" id="PS51192"/>
    </source>
</evidence>
<evidence type="ECO:0000256" key="3">
    <source>
        <dbReference type="ARBA" id="ARBA00022723"/>
    </source>
</evidence>
<dbReference type="InterPro" id="IPR041236">
    <property type="entry name" value="PriA_C"/>
</dbReference>